<reference evidence="2 3" key="1">
    <citation type="journal article" date="2016" name="Virology">
        <title>The genomic content and context of auxiliary metabolic genes in marine cyanomyoviruses.</title>
        <authorList>
            <person name="Crummett L.T."/>
            <person name="Puxty R.J."/>
            <person name="Weihe C."/>
            <person name="Marston M.F."/>
            <person name="Martiny J.B."/>
        </authorList>
    </citation>
    <scope>NUCLEOTIDE SEQUENCE [LARGE SCALE GENOMIC DNA]</scope>
    <source>
        <strain evidence="2">0810PA29</strain>
    </source>
</reference>
<sequence length="4759" mass="515505">MPLTRLDNLISSKTGKYLYVSPDDFNATDALSNRGNSPVTPFKSIQRAFLEVARYSYLPGFGNDRFDQFSIMLMPGIHYIDNRPGTGDTSLIDIFGFDQGTNAWTDDSILDISNPDNVLYRFNNTEGGAIIPRGSSLVGYDLRRTTIRPLYVPDPATTTREIPRSAIFNVTGGCYFWQFTIKDGQTTSESPLYNSAAGTGEVYYDPSDFTKKAAPNFSHHKLTVFEYADKEELALFYRKIAKAFSAYQPTIDDPGEFDFNIQENRIVGPLSDSRVIESLKLTDATTDSSIPASTTEVEVTTKVDHGYFQGQFVAIANTEIDDVLEGIFPVKEIDQNDPRKFTYEVPFVVSAIGTNLASGQIVNQPTLGANAQTLAEVDSVESASPYVFNVSIRSTWGICGIWANGLKATGFKSMVIAQYTGVSLQKDDRAFIRYDEYSNTWNQASLVDAFATVPYHTKGDSYWKDEWRNFHVRASDDAFIQNVSIFAVGFADHFLMESGGDMSITNSNSNFGNTSLHAIGFKGFAFNQDKGGYITDIIPPKQVKDTAAQTKKVAYYTVDIQGTLQESGNYTKLYLGSDDIVQPTDRPAATIDGFRIGAKSNEELYVKLDPAPGTDEFFSARLEPTGFVKYLAKGTILNPTGGVVNNIYADAANLIESNRRMIQEEVFGYILEKYPRLQNISYVNPGLNPAGNRYFDARNLILANRQEIVNTAFDQMVETFGIGNIQGVSDGKCKRDIGFIVDAIAEDLRDGGNANIIDATKFYFDGAGAPINNGLVGEEAQSIFAFNRARDLCKKAISNLLTVKADIYDPDPNSIFFNGSTNKYPDFIAGKGYTGSAAEEANLTSNGVTYDPAGIADPAGRYKDARNRIVANRDFILDAALAEVAVYHPDFYIPGDTQSNAQSRYADAFRLIRRNSKEIGDKALAAIALNHPSFYIPGDQQTDASSRFADSYRLIQQNRDHIVDTALAQIAIGHPDFYIPGDQQTDARSRYNDAYRLIQQNKTEIVNTAYANMFAIYPNYDGNNGNTFGDKCKRDLGYLVDAVSLDLFVGGNKYSRKFISEYFDGNGNWISGGLQGEETASIEAFNQARDLMGAAVANQLSISDSTITEGPAQYGGGGPNISRTNAGACDDVQSAIDTLVNIITTPIAAGNLSGLVAETPYISGAGESKCRRDIGYFVDAVALDLFINGNEYTWKFCAEYFTNATTQISDGLVGEEAESRTAFAKAADMMKQAVTNQLYVKDLTITADNAPGSVYGQATRSFTPHAATYDPNTGLAVLSIANHDLSVGDYITIATNSLTFTCDLDGNATQHTYPRATDPAAGQYIEITAATDNTITVNVGDGGTNTSVHTFVSASANAVTFGGNTANQLTDIQPVLCSDVQSAIDTLNTIVQDVFIAGNLNGMPLEINKGSAGPGETKCRRDIGYFIDAISVDMFAGGNKHTKEFTRQYFTNATTPLSNGLVGEETESVTAFTAAVNEMKRAVYNALYYKDLTVTEGASEYGGSGGTIDRENSSACSDVQTAIQNLGDIVTDAITAGAITGGIWNNADNAGTFLTGETKCRRDIGHVVDAIAQDLWFGGNEYTIAATKEYFNNNALIGNGVDNEVGPSITAFKRAADLMNRAANNQYYDRDLTITLDQVGDPPFVSDIHADAYNLVLDNKEFIAEEAYQRMLLAYPSYAPQTGNTKQDCLDDVYDVLEEVMWDVKFGGNSKTYDVAKIYVTNVFNGQAISTFIDAERDEAAKVFTEARNIAIQCLRNETVTVTSGNTLTQKKDLTIVDDWDIDELLPTCGSAAGAVDTLFGVVLQAIGSDSGVGNLDGVTRITGAPADPAYNTTVTLTSATTNTLTFNVGTSTHNYTHQFVSALPGAIVSGGDYDHRFESASANSIFVVNAGQLTPTNAVYDAATGVMTMYFGAAHGVTTSDQFSIADSSITFSCSSNDYASTIAYPRPGVDPQAGQNITPTSVTSHSITFNAGASPAVEHNVSTATYNPTTGDVVVTTSTSHGLTSGKKIFVKTEGLTFSCAKDQYETTHSYPRAAKAYQPDVYTVGNCSDVLQTIDTLTGIICDALLAGNLNDLPPVSNGQWDCANVRSTIENLFDILTDAISGGTLAGLPPVNTGDFTINNEASKCFRDVSYIVDAVVNDLRLGGNLNSIQAGEAYYVGNSLTYIDGEKTETLDAWDYVGQIATAAMRNFDVLAFNCSTTAGSAIVDVNDTRGIIIGMSVKEYDNTNPVNPAYVNGLLQSGATPVYSNIPEGAYVKRIVSNTEIELGVENSRLDTGNLVNALQTSTTTELYFVFENGIWADTEPTTVTVGPEADGPDVIQDTLTSPTSRECAGTANAIDNLIGVITTIINSGLGTVVRQEQTVDTALLASRATVFTIDTTGAGPSNPHNFETGTPVRLVPRPRFDTTTGKYVDVDKRLVRLPKGFDTNETYYVIAPGRVTQPEDYSGTTFFDGSDQTKLMLATSKENAAAGIYIYASETDSIDKDVEIDLYQFVLDDKYDLHNYVGVTSTATLIQTDVSHVFDIPDAGTTPQLVFIREVEGGVLPAVASGQASDPDIAVTDPTDANVGRINPNKEFYAKYVTNKQFSLHTTHADAINGVNPITFVVTANKFNVYANKRRSPMRFDPGFTNSVADTGKWYIQCKNDVTGQPDNIKKENIFWRINESDYADRPRSTDMWYERLDDTREADERTYKLRFVIPKYLENARDPINGFVLKTRTDDTRKLVPQKILLKPVTGTVYGARFENPRQAGEFIGYTDADFTTNNLNTDVAYDPYLSIDNRAFAKFNSGIQATIQSGRYVEDVLDPSIKYLELTVFDHTINATDFSGLTNEILTTVKITAPQGGDFVTNKTDNSPTDTNAAAFAGNSSGQCNIHAYYSVGGDHYLIIKNIRGGILEYSEFTNTRFTQGNVFADMLEDQDMGKSLPLKTLIRKNFSQYFYKQDGANVYTITPGDRIQDDAGVEYYVASVDDVGVVEDTFYIFGYETLQRRIAGQQDGVYYITALRGNVSPFPTGAGVSTNFRRFKFSQPVSKLYPLNYRNDPLWFQNNGTTQAEKDYYANLIDPPQAFSAADNYVHGLVTVNDYKNSVTRELVEDLISNPAFILNTYTGDNQIRAQEGNAVSGSEDRRIHIAGDSTVLADQRYYIELRRPSIARAGNHTFEYLGFGPGNYSTGLPARQEVVLTPEQDFYAQSKKQDAGIVFYTGINSQGDLYIGNRRINAITGEETFIDAAVLADDGDEDDVIGGLVTTFDTPVTFNQNITIVGGDGSLANSIESPLVISVQDGDFTQVDDSLIIRSNVKSTKNDLGVIEQDERLDRTQFNPPTAGDIRISKNRIASAVFEITPIRYPRARGYKFLTHAVGDFGSNLTPNQSPLTSAGGTRLVTNQYIDYAGVIPTPGDVLIKGEQVNLTGSFAWVYSDGYTEVSATSILKLTFDGSNIFKVEWQSSGVAVQNQALGITDSSQIRVSDYYPNTDLNGTWYIVSPAGDPFSSTNNYVHVQIIDPIPSEIKPWADVVNGATGSQDPTIEFSNSAWKEVGVIGSEAIRTETDTIGDFKVGINTINRATHDAVENAWVEEANTDPRANLDVVGNAYISGRKTTDFLDHTNFADREKNRIADALIVGGDSSVPTDEAVLRVSTETSTPLENGRPVAEGKVGVNATDAELNRALVVKGDARFTEDVQFERDIEVQGDGTVAEVRTDITTGTVNLFTDSTFTGVANSTGLNLAGFAQTIKIGDEQTGDQYIRLGNSADHSNIFIGDIADTASYISKIQIGGAYNNNSSNSFTLIGSKQFSVAGDVLIGANRTIGGDATDPDQVVTLRTEAGVLNFFTTQTQTVNFATNASLITIGGQGGSTTIRNNFTVDANARFNGDIKLCGGNASYSFEGLRGQLGTDDFAHASGVLGQNTFNSNIDIINVSVLTVADFNNPTPAEISAGFNRIDTVGSADWGDASYQEAITGGGAEGADLPAITGDEFYLPLKYKPTPYFQAGDYILLDTVITGSGATEQYPELVRITEDGLQGAEATPYYLKVRRHPLGSFTKYKLQQLSPALDYLETHPDTTNIWKCNIAFDATWTTQTVDATGPVDNFYLSQFGGSLTTNDYVIVDREDTNDDGDFNQGEIVKIQTQLDQVSKKLIVTSGCDSANEVPVFIVDSVTGDIIMGDENSQTAVTNMYGSLTLRGGCGATPIVNDIFDIFADTSDNAKLSLNNRDFTTFEVDTCQGNTTIGNEWGWVWAVQGYYGSTEVAHDTDAPVYVYTRDPQTAQATGPQTLLASTLSGGQTEFMVVNSITGFETGDLVAIINGSTQAEIIVITDDPYIDATTNEPRIPFRSTGAYPSGGRAQETTSAGSFLVGAVVVKIQKDTRTTTLLEALPATGRTQAPTPNTNPDRIVLKLANGNLVSQKLDYEQFIRIGSEFFFPDSIDGTVDPNFGVKMPKSIRDTNDADSPEEGIRRYFGGGKLTINDDLNINAGNFRMYGTDSKTLILSIANDDGHPGDGAILDPVTGRSGLYLNGRADIYGKLRVFQQTCQENGTCNNELMFNVDNLDGSVEMGASLYIKGQIKENADNTAEILHIDNIGGAGNTGAGPKDFIMYQDGSVDAFGISRYFNSNGGRRWTYLAASTTGFGQVVANPLQSNGNYLVNPSSSGNMVVYLPSETAQTGDMIRFIDISGNLSYNANLIIRALPIGTTAVPIQGDSTGTKAQAGSAEPSALAWASGELIVQTRNASFGLVYVGVSDAQGDPNASEIPTDLRGWWLVEL</sequence>
<dbReference type="KEGG" id="vg:30309100"/>
<dbReference type="RefSeq" id="YP_009324190.1">
    <property type="nucleotide sequence ID" value="NC_031935.1"/>
</dbReference>
<dbReference type="EMBL" id="KU686211">
    <property type="protein sequence ID" value="AOV61722.1"/>
    <property type="molecule type" value="Genomic_DNA"/>
</dbReference>
<dbReference type="GeneID" id="30309100"/>
<accession>A0A1D8KSS7</accession>
<organism evidence="2 3">
    <name type="scientific">Synechococcus phage S-WAM2</name>
    <dbReference type="NCBI Taxonomy" id="1815522"/>
    <lineage>
        <taxon>Viruses</taxon>
        <taxon>Duplodnaviria</taxon>
        <taxon>Heunggongvirae</taxon>
        <taxon>Uroviricota</taxon>
        <taxon>Caudoviricetes</taxon>
        <taxon>Pantevenvirales</taxon>
        <taxon>Kyanoviridae</taxon>
        <taxon>Cymopoleiavirus</taxon>
        <taxon>Cymopoleiavirus swam2</taxon>
    </lineage>
</organism>
<dbReference type="SUPFAM" id="SSF46458">
    <property type="entry name" value="Globin-like"/>
    <property type="match status" value="1"/>
</dbReference>
<proteinExistence type="predicted"/>
<protein>
    <submittedName>
        <fullName evidence="2">Tail protein</fullName>
    </submittedName>
</protein>
<dbReference type="InterPro" id="IPR009050">
    <property type="entry name" value="Globin-like_sf"/>
</dbReference>
<evidence type="ECO:0000313" key="3">
    <source>
        <dbReference type="Proteomes" id="UP000202081"/>
    </source>
</evidence>
<keyword evidence="3" id="KW-1185">Reference proteome</keyword>
<gene>
    <name evidence="2" type="ORF">P29B0810_027</name>
</gene>
<name>A0A1D8KSS7_9CAUD</name>
<evidence type="ECO:0000256" key="1">
    <source>
        <dbReference type="SAM" id="MobiDB-lite"/>
    </source>
</evidence>
<evidence type="ECO:0000313" key="2">
    <source>
        <dbReference type="EMBL" id="AOV61722.1"/>
    </source>
</evidence>
<feature type="region of interest" description="Disordered" evidence="1">
    <location>
        <begin position="4322"/>
        <end position="4341"/>
    </location>
</feature>
<dbReference type="Proteomes" id="UP000202081">
    <property type="component" value="Segment"/>
</dbReference>